<proteinExistence type="predicted"/>
<name>A0A8C6ZZW0_NOTPE</name>
<keyword evidence="3" id="KW-1185">Reference proteome</keyword>
<protein>
    <submittedName>
        <fullName evidence="2">Uncharacterized protein</fullName>
    </submittedName>
</protein>
<reference evidence="2" key="1">
    <citation type="submission" date="2025-08" db="UniProtKB">
        <authorList>
            <consortium name="Ensembl"/>
        </authorList>
    </citation>
    <scope>IDENTIFICATION</scope>
</reference>
<reference evidence="2" key="2">
    <citation type="submission" date="2025-09" db="UniProtKB">
        <authorList>
            <consortium name="Ensembl"/>
        </authorList>
    </citation>
    <scope>IDENTIFICATION</scope>
</reference>
<evidence type="ECO:0000313" key="2">
    <source>
        <dbReference type="Ensembl" id="ENSNPEP00000019955.1"/>
    </source>
</evidence>
<feature type="region of interest" description="Disordered" evidence="1">
    <location>
        <begin position="72"/>
        <end position="91"/>
    </location>
</feature>
<dbReference type="Proteomes" id="UP000694420">
    <property type="component" value="Unplaced"/>
</dbReference>
<dbReference type="AlphaFoldDB" id="A0A8C6ZZW0"/>
<organism evidence="2 3">
    <name type="scientific">Nothoprocta perdicaria</name>
    <name type="common">Chilean tinamou</name>
    <name type="synonym">Crypturus perdicarius</name>
    <dbReference type="NCBI Taxonomy" id="30464"/>
    <lineage>
        <taxon>Eukaryota</taxon>
        <taxon>Metazoa</taxon>
        <taxon>Chordata</taxon>
        <taxon>Craniata</taxon>
        <taxon>Vertebrata</taxon>
        <taxon>Euteleostomi</taxon>
        <taxon>Archelosauria</taxon>
        <taxon>Archosauria</taxon>
        <taxon>Dinosauria</taxon>
        <taxon>Saurischia</taxon>
        <taxon>Theropoda</taxon>
        <taxon>Coelurosauria</taxon>
        <taxon>Aves</taxon>
        <taxon>Palaeognathae</taxon>
        <taxon>Tinamiformes</taxon>
        <taxon>Tinamidae</taxon>
        <taxon>Nothoprocta</taxon>
    </lineage>
</organism>
<evidence type="ECO:0000313" key="3">
    <source>
        <dbReference type="Proteomes" id="UP000694420"/>
    </source>
</evidence>
<dbReference type="Ensembl" id="ENSNPET00000020463.1">
    <property type="protein sequence ID" value="ENSNPEP00000019955.1"/>
    <property type="gene ID" value="ENSNPEG00000014855.1"/>
</dbReference>
<evidence type="ECO:0000256" key="1">
    <source>
        <dbReference type="SAM" id="MobiDB-lite"/>
    </source>
</evidence>
<sequence length="91" mass="9500">QPHLSTLEILLLPSTHGARKIQSFPSVNILGQKGTGLVLRMSSASGARGLLLLPRSKEGTFSGRASGAVLASPSRQLPNAAASPKAREWLS</sequence>
<accession>A0A8C6ZZW0</accession>